<dbReference type="GeneID" id="20089920"/>
<accession>A0A024THK3</accession>
<evidence type="ECO:0000256" key="1">
    <source>
        <dbReference type="SAM" id="MobiDB-lite"/>
    </source>
</evidence>
<feature type="region of interest" description="Disordered" evidence="1">
    <location>
        <begin position="1"/>
        <end position="21"/>
    </location>
</feature>
<dbReference type="InterPro" id="IPR036388">
    <property type="entry name" value="WH-like_DNA-bd_sf"/>
</dbReference>
<reference evidence="2" key="1">
    <citation type="submission" date="2013-12" db="EMBL/GenBank/DDBJ databases">
        <title>The Genome Sequence of Aphanomyces invadans NJM9701.</title>
        <authorList>
            <consortium name="The Broad Institute Genomics Platform"/>
            <person name="Russ C."/>
            <person name="Tyler B."/>
            <person name="van West P."/>
            <person name="Dieguez-Uribeondo J."/>
            <person name="Young S.K."/>
            <person name="Zeng Q."/>
            <person name="Gargeya S."/>
            <person name="Fitzgerald M."/>
            <person name="Abouelleil A."/>
            <person name="Alvarado L."/>
            <person name="Chapman S.B."/>
            <person name="Gainer-Dewar J."/>
            <person name="Goldberg J."/>
            <person name="Griggs A."/>
            <person name="Gujja S."/>
            <person name="Hansen M."/>
            <person name="Howarth C."/>
            <person name="Imamovic A."/>
            <person name="Ireland A."/>
            <person name="Larimer J."/>
            <person name="McCowan C."/>
            <person name="Murphy C."/>
            <person name="Pearson M."/>
            <person name="Poon T.W."/>
            <person name="Priest M."/>
            <person name="Roberts A."/>
            <person name="Saif S."/>
            <person name="Shea T."/>
            <person name="Sykes S."/>
            <person name="Wortman J."/>
            <person name="Nusbaum C."/>
            <person name="Birren B."/>
        </authorList>
    </citation>
    <scope>NUCLEOTIDE SEQUENCE [LARGE SCALE GENOMIC DNA]</scope>
    <source>
        <strain evidence="2">NJM9701</strain>
    </source>
</reference>
<dbReference type="EMBL" id="KI913995">
    <property type="protein sequence ID" value="ETV93071.1"/>
    <property type="molecule type" value="Genomic_DNA"/>
</dbReference>
<dbReference type="VEuPathDB" id="FungiDB:H310_12870"/>
<protein>
    <submittedName>
        <fullName evidence="2">Uncharacterized protein</fullName>
    </submittedName>
</protein>
<gene>
    <name evidence="2" type="ORF">H310_12870</name>
</gene>
<proteinExistence type="predicted"/>
<dbReference type="AlphaFoldDB" id="A0A024THK3"/>
<sequence length="102" mass="11369">MHQQAPGDPPPPSKQQHPQALRDLVVSNYSQGVSLGKIAKKLNLSKATVQSIMCRTAPTDFPGRDPIDMFEDLVDVAWFHTSPIVLDSSTQYWFVAFANTER</sequence>
<name>A0A024THK3_9STRA</name>
<dbReference type="Gene3D" id="1.10.10.10">
    <property type="entry name" value="Winged helix-like DNA-binding domain superfamily/Winged helix DNA-binding domain"/>
    <property type="match status" value="1"/>
</dbReference>
<organism evidence="2">
    <name type="scientific">Aphanomyces invadans</name>
    <dbReference type="NCBI Taxonomy" id="157072"/>
    <lineage>
        <taxon>Eukaryota</taxon>
        <taxon>Sar</taxon>
        <taxon>Stramenopiles</taxon>
        <taxon>Oomycota</taxon>
        <taxon>Saprolegniomycetes</taxon>
        <taxon>Saprolegniales</taxon>
        <taxon>Verrucalvaceae</taxon>
        <taxon>Aphanomyces</taxon>
    </lineage>
</organism>
<evidence type="ECO:0000313" key="2">
    <source>
        <dbReference type="EMBL" id="ETV93071.1"/>
    </source>
</evidence>
<dbReference type="RefSeq" id="XP_008878336.1">
    <property type="nucleotide sequence ID" value="XM_008880114.1"/>
</dbReference>